<reference evidence="1" key="2">
    <citation type="submission" date="2020-05" db="UniProtKB">
        <authorList>
            <consortium name="EnsemblMetazoa"/>
        </authorList>
    </citation>
    <scope>IDENTIFICATION</scope>
    <source>
        <strain evidence="1">MINIMUS1</strain>
    </source>
</reference>
<dbReference type="EnsemblMetazoa" id="AMIN006852-RA">
    <property type="protein sequence ID" value="AMIN006852-PA"/>
    <property type="gene ID" value="AMIN006852"/>
</dbReference>
<protein>
    <submittedName>
        <fullName evidence="1">Uncharacterized protein</fullName>
    </submittedName>
</protein>
<dbReference type="Proteomes" id="UP000075920">
    <property type="component" value="Unassembled WGS sequence"/>
</dbReference>
<evidence type="ECO:0000313" key="2">
    <source>
        <dbReference type="Proteomes" id="UP000075920"/>
    </source>
</evidence>
<name>A0A182W928_9DIPT</name>
<keyword evidence="2" id="KW-1185">Reference proteome</keyword>
<dbReference type="VEuPathDB" id="VectorBase:AMIN006852"/>
<reference evidence="2" key="1">
    <citation type="submission" date="2013-03" db="EMBL/GenBank/DDBJ databases">
        <title>The Genome Sequence of Anopheles minimus MINIMUS1.</title>
        <authorList>
            <consortium name="The Broad Institute Genomics Platform"/>
            <person name="Neafsey D.E."/>
            <person name="Walton C."/>
            <person name="Walker B."/>
            <person name="Young S.K."/>
            <person name="Zeng Q."/>
            <person name="Gargeya S."/>
            <person name="Fitzgerald M."/>
            <person name="Haas B."/>
            <person name="Abouelleil A."/>
            <person name="Allen A.W."/>
            <person name="Alvarado L."/>
            <person name="Arachchi H.M."/>
            <person name="Berlin A.M."/>
            <person name="Chapman S.B."/>
            <person name="Gainer-Dewar J."/>
            <person name="Goldberg J."/>
            <person name="Griggs A."/>
            <person name="Gujja S."/>
            <person name="Hansen M."/>
            <person name="Howarth C."/>
            <person name="Imamovic A."/>
            <person name="Ireland A."/>
            <person name="Larimer J."/>
            <person name="McCowan C."/>
            <person name="Murphy C."/>
            <person name="Pearson M."/>
            <person name="Poon T.W."/>
            <person name="Priest M."/>
            <person name="Roberts A."/>
            <person name="Saif S."/>
            <person name="Shea T."/>
            <person name="Sisk P."/>
            <person name="Sykes S."/>
            <person name="Wortman J."/>
            <person name="Nusbaum C."/>
            <person name="Birren B."/>
        </authorList>
    </citation>
    <scope>NUCLEOTIDE SEQUENCE [LARGE SCALE GENOMIC DNA]</scope>
    <source>
        <strain evidence="2">MINIMUS1</strain>
    </source>
</reference>
<organism evidence="1 2">
    <name type="scientific">Anopheles minimus</name>
    <dbReference type="NCBI Taxonomy" id="112268"/>
    <lineage>
        <taxon>Eukaryota</taxon>
        <taxon>Metazoa</taxon>
        <taxon>Ecdysozoa</taxon>
        <taxon>Arthropoda</taxon>
        <taxon>Hexapoda</taxon>
        <taxon>Insecta</taxon>
        <taxon>Pterygota</taxon>
        <taxon>Neoptera</taxon>
        <taxon>Endopterygota</taxon>
        <taxon>Diptera</taxon>
        <taxon>Nematocera</taxon>
        <taxon>Culicoidea</taxon>
        <taxon>Culicidae</taxon>
        <taxon>Anophelinae</taxon>
        <taxon>Anopheles</taxon>
    </lineage>
</organism>
<accession>A0A182W928</accession>
<proteinExistence type="predicted"/>
<sequence length="48" mass="5022">MPLKPFELLHANGGREVAGKVGGMNGLKHPGAELQNSACRTADAVSKY</sequence>
<evidence type="ECO:0000313" key="1">
    <source>
        <dbReference type="EnsemblMetazoa" id="AMIN006852-PA"/>
    </source>
</evidence>
<dbReference type="AlphaFoldDB" id="A0A182W928"/>